<evidence type="ECO:0000313" key="2">
    <source>
        <dbReference type="Proteomes" id="UP001066276"/>
    </source>
</evidence>
<dbReference type="EMBL" id="JANPWB010000007">
    <property type="protein sequence ID" value="KAJ1168572.1"/>
    <property type="molecule type" value="Genomic_DNA"/>
</dbReference>
<proteinExistence type="predicted"/>
<dbReference type="AlphaFoldDB" id="A0AAV7SXG3"/>
<keyword evidence="2" id="KW-1185">Reference proteome</keyword>
<comment type="caution">
    <text evidence="1">The sequence shown here is derived from an EMBL/GenBank/DDBJ whole genome shotgun (WGS) entry which is preliminary data.</text>
</comment>
<reference evidence="1" key="1">
    <citation type="journal article" date="2022" name="bioRxiv">
        <title>Sequencing and chromosome-scale assembly of the giantPleurodeles waltlgenome.</title>
        <authorList>
            <person name="Brown T."/>
            <person name="Elewa A."/>
            <person name="Iarovenko S."/>
            <person name="Subramanian E."/>
            <person name="Araus A.J."/>
            <person name="Petzold A."/>
            <person name="Susuki M."/>
            <person name="Suzuki K.-i.T."/>
            <person name="Hayashi T."/>
            <person name="Toyoda A."/>
            <person name="Oliveira C."/>
            <person name="Osipova E."/>
            <person name="Leigh N.D."/>
            <person name="Simon A."/>
            <person name="Yun M.H."/>
        </authorList>
    </citation>
    <scope>NUCLEOTIDE SEQUENCE</scope>
    <source>
        <strain evidence="1">20211129_DDA</strain>
        <tissue evidence="1">Liver</tissue>
    </source>
</reference>
<evidence type="ECO:0000313" key="1">
    <source>
        <dbReference type="EMBL" id="KAJ1168572.1"/>
    </source>
</evidence>
<sequence>MPGDDTGVDGAGVGGPGLQCGMGRCFVYLTSGVHRLRCRQRRRCQQEWCSRGWPGCGVSRRCRSASPQVAVRAAALRSCLMTASVKPGSRCEVGQCARSRCRPAASLAVSRWVLLLDSTKHTVPSAAGRGK</sequence>
<organism evidence="1 2">
    <name type="scientific">Pleurodeles waltl</name>
    <name type="common">Iberian ribbed newt</name>
    <dbReference type="NCBI Taxonomy" id="8319"/>
    <lineage>
        <taxon>Eukaryota</taxon>
        <taxon>Metazoa</taxon>
        <taxon>Chordata</taxon>
        <taxon>Craniata</taxon>
        <taxon>Vertebrata</taxon>
        <taxon>Euteleostomi</taxon>
        <taxon>Amphibia</taxon>
        <taxon>Batrachia</taxon>
        <taxon>Caudata</taxon>
        <taxon>Salamandroidea</taxon>
        <taxon>Salamandridae</taxon>
        <taxon>Pleurodelinae</taxon>
        <taxon>Pleurodeles</taxon>
    </lineage>
</organism>
<protein>
    <submittedName>
        <fullName evidence="1">Uncharacterized protein</fullName>
    </submittedName>
</protein>
<accession>A0AAV7SXG3</accession>
<gene>
    <name evidence="1" type="ORF">NDU88_000492</name>
</gene>
<dbReference type="Proteomes" id="UP001066276">
    <property type="component" value="Chromosome 4_1"/>
</dbReference>
<name>A0AAV7SXG3_PLEWA</name>